<feature type="compositionally biased region" description="Low complexity" evidence="2">
    <location>
        <begin position="209"/>
        <end position="225"/>
    </location>
</feature>
<feature type="region of interest" description="Disordered" evidence="2">
    <location>
        <begin position="174"/>
        <end position="225"/>
    </location>
</feature>
<feature type="domain" description="PH" evidence="3">
    <location>
        <begin position="5"/>
        <end position="117"/>
    </location>
</feature>
<dbReference type="InterPro" id="IPR011993">
    <property type="entry name" value="PH-like_dom_sf"/>
</dbReference>
<dbReference type="SUPFAM" id="SSF50729">
    <property type="entry name" value="PH domain-like"/>
    <property type="match status" value="1"/>
</dbReference>
<dbReference type="CTD" id="139716"/>
<dbReference type="PROSITE" id="PS50003">
    <property type="entry name" value="PH_DOMAIN"/>
    <property type="match status" value="1"/>
</dbReference>
<reference evidence="4" key="1">
    <citation type="submission" date="2025-08" db="UniProtKB">
        <authorList>
            <consortium name="Ensembl"/>
        </authorList>
    </citation>
    <scope>IDENTIFICATION</scope>
</reference>
<dbReference type="GO" id="GO:0005737">
    <property type="term" value="C:cytoplasm"/>
    <property type="evidence" value="ECO:0007669"/>
    <property type="project" value="TreeGrafter"/>
</dbReference>
<dbReference type="PANTHER" id="PTHR45960">
    <property type="entry name" value="GRB2-ASSOCIATED-BINDING PROTEIN"/>
    <property type="match status" value="1"/>
</dbReference>
<dbReference type="SMART" id="SM00233">
    <property type="entry name" value="PH"/>
    <property type="match status" value="1"/>
</dbReference>
<dbReference type="GeneTree" id="ENSGT00940000159803"/>
<evidence type="ECO:0000259" key="3">
    <source>
        <dbReference type="PROSITE" id="PS50003"/>
    </source>
</evidence>
<organism evidence="4 5">
    <name type="scientific">Seriola lalandi dorsalis</name>
    <dbReference type="NCBI Taxonomy" id="1841481"/>
    <lineage>
        <taxon>Eukaryota</taxon>
        <taxon>Metazoa</taxon>
        <taxon>Chordata</taxon>
        <taxon>Craniata</taxon>
        <taxon>Vertebrata</taxon>
        <taxon>Euteleostomi</taxon>
        <taxon>Actinopterygii</taxon>
        <taxon>Neopterygii</taxon>
        <taxon>Teleostei</taxon>
        <taxon>Neoteleostei</taxon>
        <taxon>Acanthomorphata</taxon>
        <taxon>Carangaria</taxon>
        <taxon>Carangiformes</taxon>
        <taxon>Carangidae</taxon>
        <taxon>Seriola</taxon>
    </lineage>
</organism>
<evidence type="ECO:0000256" key="1">
    <source>
        <dbReference type="ARBA" id="ARBA00029462"/>
    </source>
</evidence>
<feature type="region of interest" description="Disordered" evidence="2">
    <location>
        <begin position="124"/>
        <end position="157"/>
    </location>
</feature>
<reference evidence="4" key="2">
    <citation type="submission" date="2025-09" db="UniProtKB">
        <authorList>
            <consortium name="Ensembl"/>
        </authorList>
    </citation>
    <scope>IDENTIFICATION</scope>
</reference>
<dbReference type="PANTHER" id="PTHR45960:SF3">
    <property type="entry name" value="GRB2-ASSOCIATED-BINDING PROTEIN 3"/>
    <property type="match status" value="1"/>
</dbReference>
<sequence>MSAGDVVCTGWLIKSPPEKKLKRFAWRKRWFVLRRGRMSGNPDVLEYYQSKNSKKPIRTIDLRECVVEMLNGQLRIKRDFHGKHLFVVKTSSRIFYLVAKTEEEMNSWISSISQICQFGSLEDAESSEEGFPHTPTSLQRSPDSSDRASVSSQPDSSHPLDYLFLSQCETGTASTSRHDSFSNSEISLEQKSSDDAIKDIVPSPLYTDSSPSLSHASPSPSLFPHGKLTNPPFSAPCTSMALPSSSSSPLRHSAISVFQFDKPYSSASFEVTNDRQTPPPLPPKPNHLSEQLSDEGAHKQRAMSVRHFSSHAALFPRRTSMSSLDHFRMGDAESRLMRNRRQSLNLQPCLNTKQVQSYQDESYVPMASPSASVSTFECDGYIPMSPRTFSFLNPHCNVESSTSLSSLMCQSGDLAPPPVHRHLKPRLRRARPPPLDLRGLSTITECPTHLPLSRAMTESCFSVDCLLLERKLDNGYIPRDEDTMESRQQFYHTSDGVVQPWPKKSNIDYLSLDFNSASPSPVQKKPFLSDEHKVDYVQVDEKKTQALQNTKMEWTDVRQSKT</sequence>
<dbReference type="InterPro" id="IPR001849">
    <property type="entry name" value="PH_domain"/>
</dbReference>
<accession>A0A3B4YN98</accession>
<keyword evidence="5" id="KW-1185">Reference proteome</keyword>
<proteinExistence type="inferred from homology"/>
<feature type="compositionally biased region" description="Low complexity" evidence="2">
    <location>
        <begin position="147"/>
        <end position="157"/>
    </location>
</feature>
<dbReference type="AlphaFoldDB" id="A0A3B4YN98"/>
<comment type="similarity">
    <text evidence="1">Belongs to the GAB family.</text>
</comment>
<evidence type="ECO:0000256" key="2">
    <source>
        <dbReference type="SAM" id="MobiDB-lite"/>
    </source>
</evidence>
<evidence type="ECO:0000313" key="5">
    <source>
        <dbReference type="Proteomes" id="UP000261360"/>
    </source>
</evidence>
<dbReference type="InterPro" id="IPR046355">
    <property type="entry name" value="Gab1-4-like"/>
</dbReference>
<feature type="compositionally biased region" description="Polar residues" evidence="2">
    <location>
        <begin position="174"/>
        <end position="190"/>
    </location>
</feature>
<feature type="region of interest" description="Disordered" evidence="2">
    <location>
        <begin position="269"/>
        <end position="298"/>
    </location>
</feature>
<dbReference type="GO" id="GO:0035591">
    <property type="term" value="F:signaling adaptor activity"/>
    <property type="evidence" value="ECO:0007669"/>
    <property type="project" value="TreeGrafter"/>
</dbReference>
<dbReference type="RefSeq" id="XP_023266524.1">
    <property type="nucleotide sequence ID" value="XM_023410756.1"/>
</dbReference>
<name>A0A3B4YN98_SERLL</name>
<dbReference type="Gene3D" id="2.30.29.30">
    <property type="entry name" value="Pleckstrin-homology domain (PH domain)/Phosphotyrosine-binding domain (PTB)"/>
    <property type="match status" value="1"/>
</dbReference>
<dbReference type="STRING" id="1841481.ENSSLDP00000024269"/>
<dbReference type="Ensembl" id="ENSSLDT00000025040.1">
    <property type="protein sequence ID" value="ENSSLDP00000024269.1"/>
    <property type="gene ID" value="ENSSLDG00000018919.1"/>
</dbReference>
<dbReference type="GeneID" id="111658293"/>
<evidence type="ECO:0000313" key="4">
    <source>
        <dbReference type="Ensembl" id="ENSSLDP00000024269.1"/>
    </source>
</evidence>
<dbReference type="Pfam" id="PF00169">
    <property type="entry name" value="PH"/>
    <property type="match status" value="1"/>
</dbReference>
<dbReference type="Proteomes" id="UP000261360">
    <property type="component" value="Unplaced"/>
</dbReference>
<protein>
    <submittedName>
        <fullName evidence="4">GRB2 associated binding protein 3</fullName>
    </submittedName>
</protein>
<dbReference type="GO" id="GO:0007165">
    <property type="term" value="P:signal transduction"/>
    <property type="evidence" value="ECO:0007669"/>
    <property type="project" value="TreeGrafter"/>
</dbReference>